<dbReference type="KEGG" id="nhl:Nhal_2932"/>
<name>D5BYK6_NITHN</name>
<dbReference type="Pfam" id="PF25212">
    <property type="entry name" value="HVO_A0114"/>
    <property type="match status" value="1"/>
</dbReference>
<evidence type="ECO:0000313" key="1">
    <source>
        <dbReference type="EMBL" id="ADE15994.1"/>
    </source>
</evidence>
<dbReference type="Proteomes" id="UP000001844">
    <property type="component" value="Chromosome"/>
</dbReference>
<dbReference type="EMBL" id="CP001798">
    <property type="protein sequence ID" value="ADE15994.1"/>
    <property type="molecule type" value="Genomic_DNA"/>
</dbReference>
<protein>
    <submittedName>
        <fullName evidence="1">Transcriptional regulator protein-like protein</fullName>
    </submittedName>
</protein>
<dbReference type="Gene3D" id="1.10.10.10">
    <property type="entry name" value="Winged helix-like DNA-binding domain superfamily/Winged helix DNA-binding domain"/>
    <property type="match status" value="1"/>
</dbReference>
<accession>D5BYK6</accession>
<dbReference type="InterPro" id="IPR036388">
    <property type="entry name" value="WH-like_DNA-bd_sf"/>
</dbReference>
<dbReference type="SUPFAM" id="SSF46785">
    <property type="entry name" value="Winged helix' DNA-binding domain"/>
    <property type="match status" value="1"/>
</dbReference>
<dbReference type="InterPro" id="IPR036390">
    <property type="entry name" value="WH_DNA-bd_sf"/>
</dbReference>
<sequence length="204" mass="23013">MELFTDQNSERLIGFDNAHPVRHSKGPGGRTLKQYDHRHRFRTIRPYEYRDAATLLADFWAEVDAVLKVKRGDPMKILKVGIANYEGMKARTLAIAQGEYTPRKGEPKIWFASIASFAKVLSDQNRALLSLIVEVQPHSLTELASLSGRAKSNPSRTLKTMEHYGLVRLEKGKGGKVMPRVLYSDIVLDVPIDTRNPKKQTEVA</sequence>
<dbReference type="Pfam" id="PF20126">
    <property type="entry name" value="TumE"/>
    <property type="match status" value="1"/>
</dbReference>
<organism evidence="1 2">
    <name type="scientific">Nitrosococcus halophilus (strain Nc4)</name>
    <dbReference type="NCBI Taxonomy" id="472759"/>
    <lineage>
        <taxon>Bacteria</taxon>
        <taxon>Pseudomonadati</taxon>
        <taxon>Pseudomonadota</taxon>
        <taxon>Gammaproteobacteria</taxon>
        <taxon>Chromatiales</taxon>
        <taxon>Chromatiaceae</taxon>
        <taxon>Nitrosococcus</taxon>
    </lineage>
</organism>
<gene>
    <name evidence="1" type="ordered locus">Nhal_2932</name>
</gene>
<dbReference type="RefSeq" id="WP_013033846.1">
    <property type="nucleotide sequence ID" value="NC_013960.1"/>
</dbReference>
<dbReference type="AlphaFoldDB" id="D5BYK6"/>
<dbReference type="InterPro" id="IPR045397">
    <property type="entry name" value="TumE-like"/>
</dbReference>
<dbReference type="eggNOG" id="COG4190">
    <property type="taxonomic scope" value="Bacteria"/>
</dbReference>
<proteinExistence type="predicted"/>
<reference evidence="2" key="1">
    <citation type="submission" date="2010-04" db="EMBL/GenBank/DDBJ databases">
        <title>Complete genome sequence of Nitrosococcus halophilus Nc4, a salt-adapted, aerobic obligate ammonia-oxidizing sulfur purple bacterium.</title>
        <authorList>
            <consortium name="US DOE Joint Genome Institute"/>
            <person name="Campbell M.A."/>
            <person name="Malfatti S.A."/>
            <person name="Chain P.S.G."/>
            <person name="Heidelberg J.F."/>
            <person name="Ward B.B."/>
            <person name="Klotz M.G."/>
        </authorList>
    </citation>
    <scope>NUCLEOTIDE SEQUENCE [LARGE SCALE GENOMIC DNA]</scope>
    <source>
        <strain evidence="2">Nc4</strain>
    </source>
</reference>
<keyword evidence="2" id="KW-1185">Reference proteome</keyword>
<evidence type="ECO:0000313" key="2">
    <source>
        <dbReference type="Proteomes" id="UP000001844"/>
    </source>
</evidence>
<dbReference type="HOGENOM" id="CLU_1342105_0_0_6"/>
<dbReference type="STRING" id="472759.Nhal_2932"/>